<name>A0A2V3UWZ0_9SPHN</name>
<comment type="caution">
    <text evidence="1">The sequence shown here is derived from an EMBL/GenBank/DDBJ whole genome shotgun (WGS) entry which is preliminary data.</text>
</comment>
<accession>A0A2V3UWZ0</accession>
<protein>
    <submittedName>
        <fullName evidence="1">Uncharacterized protein</fullName>
    </submittedName>
</protein>
<dbReference type="OrthoDB" id="7593673at2"/>
<sequence>MVKEEHSFLGTFGMDLVEIMAAVERAQSLLKDKQIIRGMNEFDAAMLGVGKRKSDALRGTGAWLADAGNAAMILLLKENLANLDDWKLVLDRVLIHPPSYRDLADWWLFFSALDAQTGFQLERCTSNKLEGRLTGHLLEALSTQGKIWSAALAPLIARTGATLAISEIDLEVGGGEQTNGGDFGIILDFDGRTVQPGAKKGPDERRIVPLIFQAKRYQRPIANVSQTNPTRGPQRDLLASNVCASAYIFYDNGGNEATPLPPLVKPVEKVPTATKTNVLEHSLDFATYLLQAATNPTCAPRAISADDALAMIFTKAEAKDLTDLVVVSTDPEAGNRYRSSLALLNYRLSQSGDEEEHVHRD</sequence>
<evidence type="ECO:0000313" key="1">
    <source>
        <dbReference type="EMBL" id="PXW73882.1"/>
    </source>
</evidence>
<dbReference type="AlphaFoldDB" id="A0A2V3UWZ0"/>
<proteinExistence type="predicted"/>
<dbReference type="EMBL" id="QJJM01000009">
    <property type="protein sequence ID" value="PXW73882.1"/>
    <property type="molecule type" value="Genomic_DNA"/>
</dbReference>
<gene>
    <name evidence="1" type="ORF">C7451_109172</name>
</gene>
<dbReference type="RefSeq" id="WP_110299396.1">
    <property type="nucleotide sequence ID" value="NZ_QJJM01000009.1"/>
</dbReference>
<evidence type="ECO:0000313" key="2">
    <source>
        <dbReference type="Proteomes" id="UP000248014"/>
    </source>
</evidence>
<keyword evidence="2" id="KW-1185">Reference proteome</keyword>
<organism evidence="1 2">
    <name type="scientific">Blastomonas natatoria</name>
    <dbReference type="NCBI Taxonomy" id="34015"/>
    <lineage>
        <taxon>Bacteria</taxon>
        <taxon>Pseudomonadati</taxon>
        <taxon>Pseudomonadota</taxon>
        <taxon>Alphaproteobacteria</taxon>
        <taxon>Sphingomonadales</taxon>
        <taxon>Sphingomonadaceae</taxon>
        <taxon>Blastomonas</taxon>
    </lineage>
</organism>
<reference evidence="1 2" key="1">
    <citation type="submission" date="2018-05" db="EMBL/GenBank/DDBJ databases">
        <title>Genomic Encyclopedia of Type Strains, Phase IV (KMG-IV): sequencing the most valuable type-strain genomes for metagenomic binning, comparative biology and taxonomic classification.</title>
        <authorList>
            <person name="Goeker M."/>
        </authorList>
    </citation>
    <scope>NUCLEOTIDE SEQUENCE [LARGE SCALE GENOMIC DNA]</scope>
    <source>
        <strain evidence="1 2">DSM 3183</strain>
    </source>
</reference>
<dbReference type="Proteomes" id="UP000248014">
    <property type="component" value="Unassembled WGS sequence"/>
</dbReference>